<dbReference type="Proteomes" id="UP000054843">
    <property type="component" value="Unassembled WGS sequence"/>
</dbReference>
<reference evidence="1 2" key="1">
    <citation type="submission" date="2015-01" db="EMBL/GenBank/DDBJ databases">
        <title>Evolution of Trichinella species and genotypes.</title>
        <authorList>
            <person name="Korhonen P.K."/>
            <person name="Edoardo P."/>
            <person name="Giuseppe L.R."/>
            <person name="Gasser R.B."/>
        </authorList>
    </citation>
    <scope>NUCLEOTIDE SEQUENCE [LARGE SCALE GENOMIC DNA]</scope>
    <source>
        <strain evidence="1">ISS1980</strain>
    </source>
</reference>
<dbReference type="AlphaFoldDB" id="A0A0V1N8N5"/>
<gene>
    <name evidence="1" type="ORF">T10_4838</name>
</gene>
<proteinExistence type="predicted"/>
<accession>A0A0V1N8N5</accession>
<keyword evidence="2" id="KW-1185">Reference proteome</keyword>
<name>A0A0V1N8N5_9BILA</name>
<evidence type="ECO:0000313" key="2">
    <source>
        <dbReference type="Proteomes" id="UP000054843"/>
    </source>
</evidence>
<comment type="caution">
    <text evidence="1">The sequence shown here is derived from an EMBL/GenBank/DDBJ whole genome shotgun (WGS) entry which is preliminary data.</text>
</comment>
<evidence type="ECO:0000313" key="1">
    <source>
        <dbReference type="EMBL" id="KRZ80346.1"/>
    </source>
</evidence>
<organism evidence="1 2">
    <name type="scientific">Trichinella papuae</name>
    <dbReference type="NCBI Taxonomy" id="268474"/>
    <lineage>
        <taxon>Eukaryota</taxon>
        <taxon>Metazoa</taxon>
        <taxon>Ecdysozoa</taxon>
        <taxon>Nematoda</taxon>
        <taxon>Enoplea</taxon>
        <taxon>Dorylaimia</taxon>
        <taxon>Trichinellida</taxon>
        <taxon>Trichinellidae</taxon>
        <taxon>Trichinella</taxon>
    </lineage>
</organism>
<protein>
    <submittedName>
        <fullName evidence="1">Uncharacterized protein</fullName>
    </submittedName>
</protein>
<sequence length="98" mass="11217">MEEAFSKSFHVPVCTVAFHSNCFIRTFKSLNFLNVLTDWQTVLSSFLHVKKCVRLCQKLFAFLVTSDELVMIAKTRSGNFKMLASEDFSNFNINVSPL</sequence>
<dbReference type="EMBL" id="JYDO01000003">
    <property type="protein sequence ID" value="KRZ80346.1"/>
    <property type="molecule type" value="Genomic_DNA"/>
</dbReference>